<reference evidence="5" key="1">
    <citation type="journal article" date="2013" name="G3 (Bethesda)">
        <title>Comparative genomics of a plant-pathogenic fungus, Pyrenophora tritici-repentis, reveals transduplication and the impact of repeat elements on pathogenicity and population divergence.</title>
        <authorList>
            <person name="Manning V.A."/>
            <person name="Pandelova I."/>
            <person name="Dhillon B."/>
            <person name="Wilhelm L.J."/>
            <person name="Goodwin S.B."/>
            <person name="Berlin A.M."/>
            <person name="Figueroa M."/>
            <person name="Freitag M."/>
            <person name="Hane J.K."/>
            <person name="Henrissat B."/>
            <person name="Holman W.H."/>
            <person name="Kodira C.D."/>
            <person name="Martin J."/>
            <person name="Oliver R.P."/>
            <person name="Robbertse B."/>
            <person name="Schackwitz W."/>
            <person name="Schwartz D.C."/>
            <person name="Spatafora J.W."/>
            <person name="Turgeon B.G."/>
            <person name="Yandava C."/>
            <person name="Young S."/>
            <person name="Zhou S."/>
            <person name="Zeng Q."/>
            <person name="Grigoriev I.V."/>
            <person name="Ma L.-J."/>
            <person name="Ciuffetti L.M."/>
        </authorList>
    </citation>
    <scope>NUCLEOTIDE SEQUENCE [LARGE SCALE GENOMIC DNA]</scope>
    <source>
        <strain evidence="5">Pt-1C-BFP</strain>
    </source>
</reference>
<dbReference type="Proteomes" id="UP000001471">
    <property type="component" value="Unassembled WGS sequence"/>
</dbReference>
<dbReference type="SUPFAM" id="SSF53756">
    <property type="entry name" value="UDP-Glycosyltransferase/glycogen phosphorylase"/>
    <property type="match status" value="1"/>
</dbReference>
<dbReference type="Pfam" id="PF13692">
    <property type="entry name" value="Glyco_trans_1_4"/>
    <property type="match status" value="1"/>
</dbReference>
<evidence type="ECO:0000313" key="5">
    <source>
        <dbReference type="Proteomes" id="UP000001471"/>
    </source>
</evidence>
<dbReference type="InParanoid" id="B2VV33"/>
<proteinExistence type="predicted"/>
<dbReference type="Gene3D" id="3.40.50.2000">
    <property type="entry name" value="Glycogen Phosphorylase B"/>
    <property type="match status" value="1"/>
</dbReference>
<keyword evidence="1" id="KW-0328">Glycosyltransferase</keyword>
<dbReference type="HOGENOM" id="CLU_054222_0_0_1"/>
<name>B2VV33_PYRTR</name>
<dbReference type="EMBL" id="DS231615">
    <property type="protein sequence ID" value="EDU41654.1"/>
    <property type="molecule type" value="Genomic_DNA"/>
</dbReference>
<dbReference type="STRING" id="426418.B2VV33"/>
<evidence type="ECO:0000256" key="1">
    <source>
        <dbReference type="ARBA" id="ARBA00022676"/>
    </source>
</evidence>
<gene>
    <name evidence="4" type="ORF">PTRG_02216</name>
</gene>
<dbReference type="eggNOG" id="ENOG502RYA1">
    <property type="taxonomic scope" value="Eukaryota"/>
</dbReference>
<evidence type="ECO:0000256" key="2">
    <source>
        <dbReference type="ARBA" id="ARBA00022679"/>
    </source>
</evidence>
<dbReference type="OMA" id="EEQTHEM"/>
<keyword evidence="2" id="KW-0808">Transferase</keyword>
<dbReference type="GO" id="GO:0016757">
    <property type="term" value="F:glycosyltransferase activity"/>
    <property type="evidence" value="ECO:0007669"/>
    <property type="project" value="UniProtKB-KW"/>
</dbReference>
<dbReference type="OrthoDB" id="512920at2759"/>
<evidence type="ECO:0000256" key="3">
    <source>
        <dbReference type="SAM" id="MobiDB-lite"/>
    </source>
</evidence>
<organism evidence="4 5">
    <name type="scientific">Pyrenophora tritici-repentis (strain Pt-1C-BFP)</name>
    <name type="common">Wheat tan spot fungus</name>
    <name type="synonym">Drechslera tritici-repentis</name>
    <dbReference type="NCBI Taxonomy" id="426418"/>
    <lineage>
        <taxon>Eukaryota</taxon>
        <taxon>Fungi</taxon>
        <taxon>Dikarya</taxon>
        <taxon>Ascomycota</taxon>
        <taxon>Pezizomycotina</taxon>
        <taxon>Dothideomycetes</taxon>
        <taxon>Pleosporomycetidae</taxon>
        <taxon>Pleosporales</taxon>
        <taxon>Pleosporineae</taxon>
        <taxon>Pleosporaceae</taxon>
        <taxon>Pyrenophora</taxon>
    </lineage>
</organism>
<evidence type="ECO:0000313" key="4">
    <source>
        <dbReference type="EMBL" id="EDU41654.1"/>
    </source>
</evidence>
<accession>B2VV33</accession>
<dbReference type="PANTHER" id="PTHR12526:SF510">
    <property type="entry name" value="D-INOSITOL 3-PHOSPHATE GLYCOSYLTRANSFERASE"/>
    <property type="match status" value="1"/>
</dbReference>
<protein>
    <submittedName>
        <fullName evidence="4">Thioesterase</fullName>
    </submittedName>
</protein>
<sequence>MSYDSDTLSSYSDFSRNSSISSTSSSPNHMRVFLVQTAKGLFSSSGGYKANLCLLRHLASRGHSVRQICYSHRGEVDAYVRTMTSSGEHNPELRKRRMHLRSGYGEAGIDLAVEELVVHDGVQYVALEKEAFDEAFGGKDNILKTMPRETANYIELQTNFFVHHPWTYLEEQTHEMPLHLHNWDKKYIGMINPCPVKGARVLLGLAKLCPQHEFLVYKSWGFDQKIGRQMEAVKNIILRPTCKDMEEAWRNIKVLLVPSLWFEAWGIVTIEAHLRGIPVISSNVGALSEAMLGLDHIVPVNPIQGDRDEEGTYIVPEQDLAPWVRVVNKLMSDKQEYERLSNKVRSITEQWIKGLDETALEKWLLSMASRSTQICM</sequence>
<feature type="region of interest" description="Disordered" evidence="3">
    <location>
        <begin position="1"/>
        <end position="26"/>
    </location>
</feature>
<dbReference type="PANTHER" id="PTHR12526">
    <property type="entry name" value="GLYCOSYLTRANSFERASE"/>
    <property type="match status" value="1"/>
</dbReference>
<dbReference type="AlphaFoldDB" id="B2VV33"/>